<dbReference type="RefSeq" id="WP_066838077.1">
    <property type="nucleotide sequence ID" value="NZ_JACJIQ010000001.1"/>
</dbReference>
<dbReference type="PANTHER" id="PTHR44520:SF2">
    <property type="entry name" value="RESPONSE REGULATOR RCP1"/>
    <property type="match status" value="1"/>
</dbReference>
<comment type="caution">
    <text evidence="3">The sequence shown here is derived from an EMBL/GenBank/DDBJ whole genome shotgun (WGS) entry which is preliminary data.</text>
</comment>
<name>A0A839G7I9_9BACT</name>
<dbReference type="SMART" id="SM00448">
    <property type="entry name" value="REC"/>
    <property type="match status" value="1"/>
</dbReference>
<dbReference type="PROSITE" id="PS50110">
    <property type="entry name" value="RESPONSE_REGULATORY"/>
    <property type="match status" value="1"/>
</dbReference>
<dbReference type="AlphaFoldDB" id="A0A839G7I9"/>
<dbReference type="Pfam" id="PF00072">
    <property type="entry name" value="Response_reg"/>
    <property type="match status" value="1"/>
</dbReference>
<accession>A0A839G7I9</accession>
<evidence type="ECO:0000313" key="4">
    <source>
        <dbReference type="Proteomes" id="UP000563094"/>
    </source>
</evidence>
<keyword evidence="4" id="KW-1185">Reference proteome</keyword>
<evidence type="ECO:0000259" key="2">
    <source>
        <dbReference type="PROSITE" id="PS50110"/>
    </source>
</evidence>
<gene>
    <name evidence="3" type="ORF">FHS90_000091</name>
</gene>
<feature type="domain" description="Response regulatory" evidence="2">
    <location>
        <begin position="17"/>
        <end position="143"/>
    </location>
</feature>
<sequence length="143" mass="15864">MQEQNAADGTDNRSLQTVLVVDDDENWKYISRKMLKRAGVKEEHIATAKNGAEALDLLHGLVEKGQPLPAVVLLDIKMPVLDGFGFLKEINNSETVDLSQTKIYLCSSSFHSADREKASHYPITGFLNKPLSNELIQQVLAPM</sequence>
<dbReference type="SUPFAM" id="SSF52172">
    <property type="entry name" value="CheY-like"/>
    <property type="match status" value="1"/>
</dbReference>
<dbReference type="InterPro" id="IPR052893">
    <property type="entry name" value="TCS_response_regulator"/>
</dbReference>
<evidence type="ECO:0000313" key="3">
    <source>
        <dbReference type="EMBL" id="MBA9075394.1"/>
    </source>
</evidence>
<dbReference type="Gene3D" id="3.40.50.2300">
    <property type="match status" value="1"/>
</dbReference>
<dbReference type="Proteomes" id="UP000563094">
    <property type="component" value="Unassembled WGS sequence"/>
</dbReference>
<dbReference type="InterPro" id="IPR011006">
    <property type="entry name" value="CheY-like_superfamily"/>
</dbReference>
<reference evidence="3 4" key="1">
    <citation type="submission" date="2020-08" db="EMBL/GenBank/DDBJ databases">
        <title>Genomic Encyclopedia of Type Strains, Phase IV (KMG-IV): sequencing the most valuable type-strain genomes for metagenomic binning, comparative biology and taxonomic classification.</title>
        <authorList>
            <person name="Goeker M."/>
        </authorList>
    </citation>
    <scope>NUCLEOTIDE SEQUENCE [LARGE SCALE GENOMIC DNA]</scope>
    <source>
        <strain evidence="3 4">DSM 29854</strain>
    </source>
</reference>
<keyword evidence="1" id="KW-0597">Phosphoprotein</keyword>
<organism evidence="3 4">
    <name type="scientific">Rufibacter quisquiliarum</name>
    <dbReference type="NCBI Taxonomy" id="1549639"/>
    <lineage>
        <taxon>Bacteria</taxon>
        <taxon>Pseudomonadati</taxon>
        <taxon>Bacteroidota</taxon>
        <taxon>Cytophagia</taxon>
        <taxon>Cytophagales</taxon>
        <taxon>Hymenobacteraceae</taxon>
        <taxon>Rufibacter</taxon>
    </lineage>
</organism>
<dbReference type="GO" id="GO:0000160">
    <property type="term" value="P:phosphorelay signal transduction system"/>
    <property type="evidence" value="ECO:0007669"/>
    <property type="project" value="InterPro"/>
</dbReference>
<dbReference type="PANTHER" id="PTHR44520">
    <property type="entry name" value="RESPONSE REGULATOR RCP1-RELATED"/>
    <property type="match status" value="1"/>
</dbReference>
<feature type="modified residue" description="4-aspartylphosphate" evidence="1">
    <location>
        <position position="75"/>
    </location>
</feature>
<proteinExistence type="predicted"/>
<evidence type="ECO:0000256" key="1">
    <source>
        <dbReference type="PROSITE-ProRule" id="PRU00169"/>
    </source>
</evidence>
<dbReference type="EMBL" id="JACJIQ010000001">
    <property type="protein sequence ID" value="MBA9075394.1"/>
    <property type="molecule type" value="Genomic_DNA"/>
</dbReference>
<dbReference type="InterPro" id="IPR001789">
    <property type="entry name" value="Sig_transdc_resp-reg_receiver"/>
</dbReference>
<protein>
    <submittedName>
        <fullName evidence="3">CheY-like chemotaxis protein</fullName>
    </submittedName>
</protein>